<organism evidence="2">
    <name type="scientific">Phenylobacterium glaciei</name>
    <dbReference type="NCBI Taxonomy" id="2803784"/>
    <lineage>
        <taxon>Bacteria</taxon>
        <taxon>Pseudomonadati</taxon>
        <taxon>Pseudomonadota</taxon>
        <taxon>Alphaproteobacteria</taxon>
        <taxon>Caulobacterales</taxon>
        <taxon>Caulobacteraceae</taxon>
        <taxon>Phenylobacterium</taxon>
    </lineage>
</organism>
<dbReference type="Gene3D" id="3.40.50.1820">
    <property type="entry name" value="alpha/beta hydrolase"/>
    <property type="match status" value="1"/>
</dbReference>
<feature type="domain" description="Serine aminopeptidase S33" evidence="1">
    <location>
        <begin position="16"/>
        <end position="64"/>
    </location>
</feature>
<protein>
    <submittedName>
        <fullName evidence="2">Alpha/beta hydrolase</fullName>
    </submittedName>
</protein>
<dbReference type="InterPro" id="IPR050261">
    <property type="entry name" value="FrsA_esterase"/>
</dbReference>
<dbReference type="EMBL" id="CP068570">
    <property type="protein sequence ID" value="QQZ51272.1"/>
    <property type="molecule type" value="Genomic_DNA"/>
</dbReference>
<dbReference type="Pfam" id="PF12146">
    <property type="entry name" value="Hydrolase_4"/>
    <property type="match status" value="1"/>
</dbReference>
<dbReference type="InterPro" id="IPR022742">
    <property type="entry name" value="Hydrolase_4"/>
</dbReference>
<name>A0A974SB15_9CAUL</name>
<dbReference type="PANTHER" id="PTHR22946">
    <property type="entry name" value="DIENELACTONE HYDROLASE DOMAIN-CONTAINING PROTEIN-RELATED"/>
    <property type="match status" value="1"/>
</dbReference>
<proteinExistence type="predicted"/>
<evidence type="ECO:0000313" key="2">
    <source>
        <dbReference type="EMBL" id="QQZ51272.1"/>
    </source>
</evidence>
<reference evidence="2" key="1">
    <citation type="submission" date="2021-01" db="EMBL/GenBank/DDBJ databases">
        <title>Genome sequence of Phenylobacterium sp. 20VBR1 isolated from a valley glaceir, Ny-Alesund, Svalbard.</title>
        <authorList>
            <person name="Thomas F.A."/>
            <person name="Krishnan K.P."/>
            <person name="Sinha R.K."/>
        </authorList>
    </citation>
    <scope>NUCLEOTIDE SEQUENCE</scope>
    <source>
        <strain evidence="2">20VBR1</strain>
    </source>
</reference>
<dbReference type="AlphaFoldDB" id="A0A974SB15"/>
<evidence type="ECO:0000259" key="1">
    <source>
        <dbReference type="Pfam" id="PF12146"/>
    </source>
</evidence>
<dbReference type="GO" id="GO:0016787">
    <property type="term" value="F:hydrolase activity"/>
    <property type="evidence" value="ECO:0007669"/>
    <property type="project" value="UniProtKB-KW"/>
</dbReference>
<dbReference type="InterPro" id="IPR029058">
    <property type="entry name" value="AB_hydrolase_fold"/>
</dbReference>
<dbReference type="SUPFAM" id="SSF53474">
    <property type="entry name" value="alpha/beta-Hydrolases"/>
    <property type="match status" value="1"/>
</dbReference>
<gene>
    <name evidence="2" type="ORF">JKL49_09405</name>
</gene>
<accession>A0A974SB15</accession>
<sequence>MSGLLYRPASATAATPAPAVLASHGYINTREMQSPFAIELSRRGFVVLAMDMTGHGGSGAAVGQQGFGGPAALRYLRALDYVDAGNIGLEGHSLGRAGGGRGRDLSAVLQGRGAGGLDARHRGGIRGRRQG</sequence>
<keyword evidence="2" id="KW-0378">Hydrolase</keyword>